<protein>
    <submittedName>
        <fullName evidence="1">GntR family transcriptional regulator</fullName>
    </submittedName>
</protein>
<name>A0ACB5PRM7_9BACT</name>
<dbReference type="Proteomes" id="UP000605392">
    <property type="component" value="Unassembled WGS sequence"/>
</dbReference>
<evidence type="ECO:0000313" key="1">
    <source>
        <dbReference type="EMBL" id="GGF65622.1"/>
    </source>
</evidence>
<keyword evidence="2" id="KW-1185">Reference proteome</keyword>
<organism evidence="1 2">
    <name type="scientific">Hymenobacter qilianensis</name>
    <dbReference type="NCBI Taxonomy" id="1385715"/>
    <lineage>
        <taxon>Bacteria</taxon>
        <taxon>Pseudomonadati</taxon>
        <taxon>Bacteroidota</taxon>
        <taxon>Cytophagia</taxon>
        <taxon>Cytophagales</taxon>
        <taxon>Hymenobacteraceae</taxon>
        <taxon>Hymenobacter</taxon>
    </lineage>
</organism>
<dbReference type="EMBL" id="BMFN01000002">
    <property type="protein sequence ID" value="GGF65622.1"/>
    <property type="molecule type" value="Genomic_DNA"/>
</dbReference>
<reference evidence="1 2" key="1">
    <citation type="journal article" date="2019" name="Int. J. Syst. Evol. Microbiol.">
        <title>The Global Catalogue of Microorganisms (GCM) 10K type strain sequencing project: providing services to taxonomists for standard genome sequencing and annotation.</title>
        <authorList>
            <consortium name="The Broad Institute Genomics Platform"/>
            <consortium name="The Broad Institute Genome Sequencing Center for Infectious Disease"/>
            <person name="Wu L."/>
            <person name="Ma J."/>
        </authorList>
    </citation>
    <scope>NUCLEOTIDE SEQUENCE [LARGE SCALE GENOMIC DNA]</scope>
    <source>
        <strain evidence="1 2">CGMCC 1.12720</strain>
    </source>
</reference>
<comment type="caution">
    <text evidence="1">The sequence shown here is derived from an EMBL/GenBank/DDBJ whole genome shotgun (WGS) entry which is preliminary data.</text>
</comment>
<evidence type="ECO:0000313" key="2">
    <source>
        <dbReference type="Proteomes" id="UP000605392"/>
    </source>
</evidence>
<sequence>MAVVLSPNQSMYKLQFKPFDKTPKYKQIVQSVITDIERGTLKKGDQLPSISELSAEYYLARDTVEKAYRELRERGFCTSVQGKGYYVQATDATKIKILLVFNKLSSYKKIIYYAFLQALGDRATVDLQIHHYSAHLFQEIIEKNLGKYNYYVVMPHFALDLDKADYKSVLNSIPANELVLLDKDLPDMKRDVLTVYQDFDKDIFTALEGVQDLLEKYERMVLVLPSVGNNYPVEIAWGFRTFCINYNKGFSVKENAINEVLEAGTAYVVVETTDLAELMKKVRQTPYLLGREIGILSFNASTLKELLGITVITTDFEAMGRTAAELLLEKQRVKVKNPFYTIRRGSL</sequence>
<gene>
    <name evidence="1" type="ORF">GCM10011375_20710</name>
</gene>
<proteinExistence type="predicted"/>
<accession>A0ACB5PRM7</accession>